<dbReference type="InterPro" id="IPR032637">
    <property type="entry name" value="Phage_holin-like"/>
</dbReference>
<evidence type="ECO:0000313" key="2">
    <source>
        <dbReference type="EMBL" id="BCA28356.1"/>
    </source>
</evidence>
<dbReference type="EMBL" id="AP022642">
    <property type="protein sequence ID" value="BCA28356.1"/>
    <property type="molecule type" value="Genomic_DNA"/>
</dbReference>
<reference evidence="3 4" key="1">
    <citation type="submission" date="2019-12" db="EMBL/GenBank/DDBJ databases">
        <title>Draft genome sequence of Pseudomonas otitidis recovered from a chicken carcass.</title>
        <authorList>
            <person name="Vieira T.R."/>
            <person name="Oliviera E.F.C."/>
            <person name="Silva N.M.V."/>
            <person name="Sambrano G.E."/>
            <person name="Cibulski S.P."/>
            <person name="Cardoso M.R.I."/>
        </authorList>
    </citation>
    <scope>NUCLEOTIDE SEQUENCE [LARGE SCALE GENOMIC DNA]</scope>
    <source>
        <strain evidence="3 4">25_K</strain>
    </source>
</reference>
<keyword evidence="1" id="KW-1133">Transmembrane helix</keyword>
<gene>
    <name evidence="3" type="ORF">GO594_22305</name>
    <name evidence="2" type="ORF">PtoMrB4_23330</name>
</gene>
<evidence type="ECO:0000313" key="4">
    <source>
        <dbReference type="Proteomes" id="UP000461288"/>
    </source>
</evidence>
<dbReference type="Pfam" id="PF16931">
    <property type="entry name" value="Phage_holin_8"/>
    <property type="match status" value="1"/>
</dbReference>
<dbReference type="EMBL" id="WTFN01000068">
    <property type="protein sequence ID" value="MWK58724.1"/>
    <property type="molecule type" value="Genomic_DNA"/>
</dbReference>
<evidence type="ECO:0000313" key="3">
    <source>
        <dbReference type="EMBL" id="MWK58724.1"/>
    </source>
</evidence>
<proteinExistence type="predicted"/>
<evidence type="ECO:0000256" key="1">
    <source>
        <dbReference type="SAM" id="Phobius"/>
    </source>
</evidence>
<evidence type="ECO:0008006" key="6">
    <source>
        <dbReference type="Google" id="ProtNLM"/>
    </source>
</evidence>
<feature type="transmembrane region" description="Helical" evidence="1">
    <location>
        <begin position="82"/>
        <end position="103"/>
    </location>
</feature>
<dbReference type="RefSeq" id="WP_160482062.1">
    <property type="nucleotide sequence ID" value="NZ_AP022642.1"/>
</dbReference>
<organism evidence="2 5">
    <name type="scientific">Metapseudomonas otitidis</name>
    <dbReference type="NCBI Taxonomy" id="319939"/>
    <lineage>
        <taxon>Bacteria</taxon>
        <taxon>Pseudomonadati</taxon>
        <taxon>Pseudomonadota</taxon>
        <taxon>Gammaproteobacteria</taxon>
        <taxon>Pseudomonadales</taxon>
        <taxon>Pseudomonadaceae</taxon>
        <taxon>Metapseudomonas</taxon>
    </lineage>
</organism>
<dbReference type="GeneID" id="57397552"/>
<protein>
    <recommendedName>
        <fullName evidence="6">Phage holin</fullName>
    </recommendedName>
</protein>
<feature type="transmembrane region" description="Helical" evidence="1">
    <location>
        <begin position="27"/>
        <end position="45"/>
    </location>
</feature>
<dbReference type="KEGG" id="poj:PtoMrB4_23330"/>
<dbReference type="Proteomes" id="UP000501237">
    <property type="component" value="Chromosome"/>
</dbReference>
<dbReference type="Proteomes" id="UP000461288">
    <property type="component" value="Unassembled WGS sequence"/>
</dbReference>
<name>A0A679GCB0_9GAMM</name>
<keyword evidence="1" id="KW-0812">Transmembrane</keyword>
<reference evidence="2 5" key="2">
    <citation type="journal article" date="2020" name="Microbiol. Resour. Announc.">
        <title>Complete genome sequence of Pseudomonas otitidis strain MrB4, isolated from Lake Biwa in Japan.</title>
        <authorList>
            <person name="Miyazaki K."/>
            <person name="Hase E."/>
            <person name="Maruya T."/>
        </authorList>
    </citation>
    <scope>NUCLEOTIDE SEQUENCE [LARGE SCALE GENOMIC DNA]</scope>
    <source>
        <strain evidence="2 5">MrB4</strain>
    </source>
</reference>
<keyword evidence="1" id="KW-0472">Membrane</keyword>
<feature type="transmembrane region" description="Helical" evidence="1">
    <location>
        <begin position="52"/>
        <end position="70"/>
    </location>
</feature>
<accession>A0A679GCB0</accession>
<evidence type="ECO:0000313" key="5">
    <source>
        <dbReference type="Proteomes" id="UP000501237"/>
    </source>
</evidence>
<sequence>MAEPSTAAAVIAPTALGITAASLVPGVDLNAVIGGVAGALFFVAWARDLTVWARLAYLFVSWIGGYQVAVEVVGRGYSTYSGLPALISGALIVAALISVADWVRGGQPPAWLRAVMSWVRPGSGGNGNG</sequence>
<dbReference type="AlphaFoldDB" id="A0A679GCB0"/>